<dbReference type="GO" id="GO:0005085">
    <property type="term" value="F:guanyl-nucleotide exchange factor activity"/>
    <property type="evidence" value="ECO:0007669"/>
    <property type="project" value="InterPro"/>
</dbReference>
<dbReference type="Pfam" id="PF00621">
    <property type="entry name" value="RhoGEF"/>
    <property type="match status" value="1"/>
</dbReference>
<evidence type="ECO:0000259" key="1">
    <source>
        <dbReference type="PROSITE" id="PS50010"/>
    </source>
</evidence>
<dbReference type="InterPro" id="IPR035899">
    <property type="entry name" value="DBL_dom_sf"/>
</dbReference>
<sequence length="273" mass="30980">MKMLQRMDSGLKVFLKPGIRSTRSQRDIYVRLPFVVLLDSLSEPSDSGIQRQASVFSPTHQPVESTFSALYKRYLSEFTVAMKTMRRLSRQSSRFRQTLKRLQQHPECDGFDFSAFLLAPVQRLPRYLLLVKQLSRQFAKLVSTSFGLVIGHSSLPIDTALAQTTEIEDRLHNLLVYLDSQLATYLEEPTGLQPHGACSSKDMRADFAQTQTSSPDSETKTRFIDCPSELEKSSSKGILSQPQWDFGGNKKESLQRLIDLSVSNQRLHPVDVH</sequence>
<dbReference type="EMBL" id="QNGE01000023">
    <property type="protein sequence ID" value="KAA3682372.1"/>
    <property type="molecule type" value="Genomic_DNA"/>
</dbReference>
<proteinExistence type="predicted"/>
<dbReference type="Gene3D" id="1.20.900.10">
    <property type="entry name" value="Dbl homology (DH) domain"/>
    <property type="match status" value="1"/>
</dbReference>
<dbReference type="GO" id="GO:0005737">
    <property type="term" value="C:cytoplasm"/>
    <property type="evidence" value="ECO:0007669"/>
    <property type="project" value="TreeGrafter"/>
</dbReference>
<feature type="domain" description="DH" evidence="1">
    <location>
        <begin position="1"/>
        <end position="174"/>
    </location>
</feature>
<name>A0A5J4P4I4_9TREM</name>
<keyword evidence="3" id="KW-1185">Reference proteome</keyword>
<organism evidence="2 3">
    <name type="scientific">Paragonimus westermani</name>
    <dbReference type="NCBI Taxonomy" id="34504"/>
    <lineage>
        <taxon>Eukaryota</taxon>
        <taxon>Metazoa</taxon>
        <taxon>Spiralia</taxon>
        <taxon>Lophotrochozoa</taxon>
        <taxon>Platyhelminthes</taxon>
        <taxon>Trematoda</taxon>
        <taxon>Digenea</taxon>
        <taxon>Plagiorchiida</taxon>
        <taxon>Troglotremata</taxon>
        <taxon>Troglotrematidae</taxon>
        <taxon>Paragonimus</taxon>
    </lineage>
</organism>
<dbReference type="PROSITE" id="PS50010">
    <property type="entry name" value="DH_2"/>
    <property type="match status" value="1"/>
</dbReference>
<dbReference type="PANTHER" id="PTHR12673">
    <property type="entry name" value="FACIOGENITAL DYSPLASIA PROTEIN"/>
    <property type="match status" value="1"/>
</dbReference>
<dbReference type="SUPFAM" id="SSF48065">
    <property type="entry name" value="DBL homology domain (DH-domain)"/>
    <property type="match status" value="1"/>
</dbReference>
<reference evidence="2 3" key="1">
    <citation type="journal article" date="2019" name="Gigascience">
        <title>Whole-genome sequence of the oriental lung fluke Paragonimus westermani.</title>
        <authorList>
            <person name="Oey H."/>
            <person name="Zakrzewski M."/>
            <person name="Narain K."/>
            <person name="Devi K.R."/>
            <person name="Agatsuma T."/>
            <person name="Nawaratna S."/>
            <person name="Gobert G.N."/>
            <person name="Jones M.K."/>
            <person name="Ragan M.A."/>
            <person name="McManus D.P."/>
            <person name="Krause L."/>
        </authorList>
    </citation>
    <scope>NUCLEOTIDE SEQUENCE [LARGE SCALE GENOMIC DNA]</scope>
    <source>
        <strain evidence="2 3">IND2009</strain>
    </source>
</reference>
<dbReference type="PANTHER" id="PTHR12673:SF159">
    <property type="entry name" value="LD03170P"/>
    <property type="match status" value="1"/>
</dbReference>
<dbReference type="Proteomes" id="UP000324629">
    <property type="component" value="Unassembled WGS sequence"/>
</dbReference>
<evidence type="ECO:0000313" key="3">
    <source>
        <dbReference type="Proteomes" id="UP000324629"/>
    </source>
</evidence>
<dbReference type="InterPro" id="IPR000219">
    <property type="entry name" value="DH_dom"/>
</dbReference>
<accession>A0A5J4P4I4</accession>
<protein>
    <recommendedName>
        <fullName evidence="1">DH domain-containing protein</fullName>
    </recommendedName>
</protein>
<gene>
    <name evidence="2" type="ORF">DEA37_0000597</name>
</gene>
<comment type="caution">
    <text evidence="2">The sequence shown here is derived from an EMBL/GenBank/DDBJ whole genome shotgun (WGS) entry which is preliminary data.</text>
</comment>
<evidence type="ECO:0000313" key="2">
    <source>
        <dbReference type="EMBL" id="KAA3682372.1"/>
    </source>
</evidence>
<dbReference type="InterPro" id="IPR051092">
    <property type="entry name" value="FYVE_RhoGEF_PH"/>
</dbReference>
<dbReference type="AlphaFoldDB" id="A0A5J4P4I4"/>